<evidence type="ECO:0000256" key="2">
    <source>
        <dbReference type="ARBA" id="ARBA00006469"/>
    </source>
</evidence>
<feature type="compositionally biased region" description="Basic and acidic residues" evidence="6">
    <location>
        <begin position="716"/>
        <end position="732"/>
    </location>
</feature>
<evidence type="ECO:0000256" key="1">
    <source>
        <dbReference type="ARBA" id="ARBA00004245"/>
    </source>
</evidence>
<evidence type="ECO:0000259" key="7">
    <source>
        <dbReference type="PROSITE" id="PS51307"/>
    </source>
</evidence>
<sequence>MRYFDLHFSPTSGDEGSMVTAPIYHNVGGDYPRRPPPPVPGVSEDAPPALPPRCFNSSKSESFLLARMDPSQHEGLKDSYSQDTGVPSSSRGWEGGGTGTLKEDAYAQQLRRQARRFSEQHKPVGISMQVVSTKSTVQVSLSQSYKQEQASAMEVKPVMRVSPQTSPCHTEVNTATILLQSPPASRGRTTPEPPPMPTPMKNGEVEVPSDLNKTADFPPPLQEFVKGAETSKDDSDRCADDSYGYYKTQSPREVGKYKRTTSDTSLLHTRQEIKTFQLHPDLDRKDVADMPNKPPRKKLEGRDSPNLALISKSPSVLNGDRKATDQRVPPVNSSLQPAEVTSVQHAVKSVANPLSNMSLQNSNSPTGISSSSGNFVDTVVQRPRDRNSLTEEPREPRQSVKDRVKNIEVFSHSPGSSKGGSQHSPNNGPGQAFCDDNRDSSFDSYTSDSLEQLESSAIQSDNLKDRLRPVVKKGETSSVQPESLNINKENTLVHSVQGGQKRNYQKSFSPRTRSGSSSGNSDHQNVATFHNRSHSDKQQGGTTSPQRQDHKRNHHHSEQRHSHDLRLPQGHSKNSPSSQSVQHKTSDQSPSDNHNSQRHDKSKSMNNKRNINDPSYQIHHHTDNKDDQNKRISPHTTLHSEVVKEHHSAAPHATPEVVVNHGRQPSAEELECDQKAQELAKVLQDSDKELSEVLQVDSKKNRMQFLDGILPVEPTGEERRPRSASKKEEKSSEGGSEETEKEPTSPMPSNYYVSPPKAMIELEIRKLSDNNHLVHDIADNDTLAQKKEELLQRMVKKVDVLKEDKKELLTDIDENEALGKQDIDKIIRLLLKLSGLLARAENTIQGLSENTNEKIRKMTYDKRDRLYSQHEDAKQLKHDIDRRSEQVEMILQSCLATNELDDYHYYIKMKSKYTIQLQELEDKITLGNEQIVALQKSIPNKK</sequence>
<feature type="compositionally biased region" description="Polar residues" evidence="6">
    <location>
        <begin position="331"/>
        <end position="344"/>
    </location>
</feature>
<evidence type="ECO:0000256" key="3">
    <source>
        <dbReference type="ARBA" id="ARBA00022490"/>
    </source>
</evidence>
<protein>
    <submittedName>
        <fullName evidence="8">SHRM3-like protein</fullName>
    </submittedName>
</protein>
<feature type="region of interest" description="Disordered" evidence="6">
    <location>
        <begin position="705"/>
        <end position="753"/>
    </location>
</feature>
<dbReference type="PANTHER" id="PTHR15012">
    <property type="entry name" value="APICAL PROTEIN/SHROOM-RELATED"/>
    <property type="match status" value="1"/>
</dbReference>
<feature type="coiled-coil region" evidence="5">
    <location>
        <begin position="784"/>
        <end position="857"/>
    </location>
</feature>
<dbReference type="PANTHER" id="PTHR15012:SF32">
    <property type="entry name" value="PROTEIN SHROOM"/>
    <property type="match status" value="1"/>
</dbReference>
<dbReference type="Pfam" id="PF08687">
    <property type="entry name" value="ASD2"/>
    <property type="match status" value="2"/>
</dbReference>
<comment type="similarity">
    <text evidence="2">Belongs to the shroom family.</text>
</comment>
<dbReference type="Proteomes" id="UP001164746">
    <property type="component" value="Chromosome 3"/>
</dbReference>
<feature type="compositionally biased region" description="Polar residues" evidence="6">
    <location>
        <begin position="571"/>
        <end position="594"/>
    </location>
</feature>
<feature type="compositionally biased region" description="Basic and acidic residues" evidence="6">
    <location>
        <begin position="620"/>
        <end position="630"/>
    </location>
</feature>
<accession>A0ABY7DR64</accession>
<feature type="domain" description="ASD2" evidence="7">
    <location>
        <begin position="677"/>
        <end position="939"/>
    </location>
</feature>
<feature type="compositionally biased region" description="Low complexity" evidence="6">
    <location>
        <begin position="507"/>
        <end position="521"/>
    </location>
</feature>
<feature type="compositionally biased region" description="Basic residues" evidence="6">
    <location>
        <begin position="549"/>
        <end position="558"/>
    </location>
</feature>
<feature type="compositionally biased region" description="Basic and acidic residues" evidence="6">
    <location>
        <begin position="462"/>
        <end position="475"/>
    </location>
</feature>
<evidence type="ECO:0000313" key="8">
    <source>
        <dbReference type="EMBL" id="WAQ99064.1"/>
    </source>
</evidence>
<dbReference type="EMBL" id="CP111014">
    <property type="protein sequence ID" value="WAQ99064.1"/>
    <property type="molecule type" value="Genomic_DNA"/>
</dbReference>
<proteinExistence type="inferred from homology"/>
<keyword evidence="9" id="KW-1185">Reference proteome</keyword>
<dbReference type="PROSITE" id="PS51307">
    <property type="entry name" value="ASD2"/>
    <property type="match status" value="1"/>
</dbReference>
<evidence type="ECO:0000256" key="5">
    <source>
        <dbReference type="SAM" id="Coils"/>
    </source>
</evidence>
<dbReference type="Gene3D" id="6.10.250.3120">
    <property type="match status" value="2"/>
</dbReference>
<reference evidence="8" key="1">
    <citation type="submission" date="2022-11" db="EMBL/GenBank/DDBJ databases">
        <title>Centuries of genome instability and evolution in soft-shell clam transmissible cancer (bioRxiv).</title>
        <authorList>
            <person name="Hart S.F.M."/>
            <person name="Yonemitsu M.A."/>
            <person name="Giersch R.M."/>
            <person name="Beal B.F."/>
            <person name="Arriagada G."/>
            <person name="Davis B.W."/>
            <person name="Ostrander E.A."/>
            <person name="Goff S.P."/>
            <person name="Metzger M.J."/>
        </authorList>
    </citation>
    <scope>NUCLEOTIDE SEQUENCE</scope>
    <source>
        <strain evidence="8">MELC-2E11</strain>
        <tissue evidence="8">Siphon/mantle</tissue>
    </source>
</reference>
<feature type="compositionally biased region" description="Polar residues" evidence="6">
    <location>
        <begin position="604"/>
        <end position="615"/>
    </location>
</feature>
<evidence type="ECO:0000256" key="6">
    <source>
        <dbReference type="SAM" id="MobiDB-lite"/>
    </source>
</evidence>
<evidence type="ECO:0000313" key="9">
    <source>
        <dbReference type="Proteomes" id="UP001164746"/>
    </source>
</evidence>
<feature type="compositionally biased region" description="Polar residues" evidence="6">
    <location>
        <begin position="79"/>
        <end position="91"/>
    </location>
</feature>
<gene>
    <name evidence="8" type="ORF">MAR_023437</name>
</gene>
<keyword evidence="4" id="KW-0206">Cytoskeleton</keyword>
<dbReference type="InterPro" id="IPR014799">
    <property type="entry name" value="ASD2_dom"/>
</dbReference>
<feature type="compositionally biased region" description="Basic and acidic residues" evidence="6">
    <location>
        <begin position="229"/>
        <end position="240"/>
    </location>
</feature>
<keyword evidence="5" id="KW-0175">Coiled coil</keyword>
<dbReference type="InterPro" id="IPR027685">
    <property type="entry name" value="Shroom_fam"/>
</dbReference>
<feature type="compositionally biased region" description="Polar residues" evidence="6">
    <location>
        <begin position="476"/>
        <end position="506"/>
    </location>
</feature>
<feature type="compositionally biased region" description="Polar residues" evidence="6">
    <location>
        <begin position="442"/>
        <end position="461"/>
    </location>
</feature>
<keyword evidence="3" id="KW-0963">Cytoplasm</keyword>
<feature type="compositionally biased region" description="Low complexity" evidence="6">
    <location>
        <begin position="361"/>
        <end position="374"/>
    </location>
</feature>
<feature type="compositionally biased region" description="Polar residues" evidence="6">
    <location>
        <begin position="413"/>
        <end position="429"/>
    </location>
</feature>
<comment type="subcellular location">
    <subcellularLocation>
        <location evidence="1">Cytoplasm</location>
        <location evidence="1">Cytoskeleton</location>
    </subcellularLocation>
</comment>
<name>A0ABY7DR64_MYAAR</name>
<feature type="region of interest" description="Disordered" evidence="6">
    <location>
        <begin position="25"/>
        <end position="100"/>
    </location>
</feature>
<feature type="region of interest" description="Disordered" evidence="6">
    <location>
        <begin position="180"/>
        <end position="655"/>
    </location>
</feature>
<feature type="compositionally biased region" description="Basic and acidic residues" evidence="6">
    <location>
        <begin position="382"/>
        <end position="406"/>
    </location>
</feature>
<evidence type="ECO:0000256" key="4">
    <source>
        <dbReference type="ARBA" id="ARBA00023212"/>
    </source>
</evidence>
<organism evidence="8 9">
    <name type="scientific">Mya arenaria</name>
    <name type="common">Soft-shell clam</name>
    <dbReference type="NCBI Taxonomy" id="6604"/>
    <lineage>
        <taxon>Eukaryota</taxon>
        <taxon>Metazoa</taxon>
        <taxon>Spiralia</taxon>
        <taxon>Lophotrochozoa</taxon>
        <taxon>Mollusca</taxon>
        <taxon>Bivalvia</taxon>
        <taxon>Autobranchia</taxon>
        <taxon>Heteroconchia</taxon>
        <taxon>Euheterodonta</taxon>
        <taxon>Imparidentia</taxon>
        <taxon>Neoheterodontei</taxon>
        <taxon>Myida</taxon>
        <taxon>Myoidea</taxon>
        <taxon>Myidae</taxon>
        <taxon>Mya</taxon>
    </lineage>
</organism>